<dbReference type="PRINTS" id="PR00992">
    <property type="entry name" value="ALARACEMASE"/>
</dbReference>
<keyword evidence="3" id="KW-0413">Isomerase</keyword>
<protein>
    <submittedName>
        <fullName evidence="5">Unannotated protein</fullName>
    </submittedName>
</protein>
<dbReference type="GO" id="GO:0030170">
    <property type="term" value="F:pyridoxal phosphate binding"/>
    <property type="evidence" value="ECO:0007669"/>
    <property type="project" value="TreeGrafter"/>
</dbReference>
<dbReference type="InterPro" id="IPR029066">
    <property type="entry name" value="PLP-binding_barrel"/>
</dbReference>
<feature type="domain" description="Alanine racemase C-terminal" evidence="4">
    <location>
        <begin position="238"/>
        <end position="360"/>
    </location>
</feature>
<dbReference type="PROSITE" id="PS00395">
    <property type="entry name" value="ALANINE_RACEMASE"/>
    <property type="match status" value="1"/>
</dbReference>
<proteinExistence type="inferred from homology"/>
<dbReference type="Gene3D" id="2.40.37.10">
    <property type="entry name" value="Lyase, Ornithine Decarboxylase, Chain A, domain 1"/>
    <property type="match status" value="1"/>
</dbReference>
<gene>
    <name evidence="5" type="ORF">UFOPK3204_00759</name>
</gene>
<dbReference type="CDD" id="cd00430">
    <property type="entry name" value="PLPDE_III_AR"/>
    <property type="match status" value="1"/>
</dbReference>
<reference evidence="5" key="1">
    <citation type="submission" date="2020-05" db="EMBL/GenBank/DDBJ databases">
        <authorList>
            <person name="Chiriac C."/>
            <person name="Salcher M."/>
            <person name="Ghai R."/>
            <person name="Kavagutti S V."/>
        </authorList>
    </citation>
    <scope>NUCLEOTIDE SEQUENCE</scope>
</reference>
<evidence type="ECO:0000256" key="2">
    <source>
        <dbReference type="ARBA" id="ARBA00022898"/>
    </source>
</evidence>
<dbReference type="AlphaFoldDB" id="A0A6J7A956"/>
<dbReference type="SMART" id="SM01005">
    <property type="entry name" value="Ala_racemase_C"/>
    <property type="match status" value="1"/>
</dbReference>
<evidence type="ECO:0000256" key="1">
    <source>
        <dbReference type="ARBA" id="ARBA00001933"/>
    </source>
</evidence>
<dbReference type="SUPFAM" id="SSF51419">
    <property type="entry name" value="PLP-binding barrel"/>
    <property type="match status" value="1"/>
</dbReference>
<dbReference type="EMBL" id="CAFABK010000026">
    <property type="protein sequence ID" value="CAB4829315.1"/>
    <property type="molecule type" value="Genomic_DNA"/>
</dbReference>
<dbReference type="InterPro" id="IPR001608">
    <property type="entry name" value="Ala_racemase_N"/>
</dbReference>
<dbReference type="FunFam" id="3.20.20.10:FF:000002">
    <property type="entry name" value="Alanine racemase"/>
    <property type="match status" value="1"/>
</dbReference>
<dbReference type="Pfam" id="PF01168">
    <property type="entry name" value="Ala_racemase_N"/>
    <property type="match status" value="1"/>
</dbReference>
<dbReference type="InterPro" id="IPR020622">
    <property type="entry name" value="Ala_racemase_pyridoxalP-BS"/>
</dbReference>
<dbReference type="SUPFAM" id="SSF50621">
    <property type="entry name" value="Alanine racemase C-terminal domain-like"/>
    <property type="match status" value="1"/>
</dbReference>
<dbReference type="NCBIfam" id="TIGR00492">
    <property type="entry name" value="alr"/>
    <property type="match status" value="1"/>
</dbReference>
<dbReference type="GO" id="GO:0008784">
    <property type="term" value="F:alanine racemase activity"/>
    <property type="evidence" value="ECO:0007669"/>
    <property type="project" value="InterPro"/>
</dbReference>
<organism evidence="5">
    <name type="scientific">freshwater metagenome</name>
    <dbReference type="NCBI Taxonomy" id="449393"/>
    <lineage>
        <taxon>unclassified sequences</taxon>
        <taxon>metagenomes</taxon>
        <taxon>ecological metagenomes</taxon>
    </lineage>
</organism>
<accession>A0A6J7A956</accession>
<evidence type="ECO:0000256" key="3">
    <source>
        <dbReference type="ARBA" id="ARBA00023235"/>
    </source>
</evidence>
<dbReference type="PANTHER" id="PTHR30511">
    <property type="entry name" value="ALANINE RACEMASE"/>
    <property type="match status" value="1"/>
</dbReference>
<dbReference type="GO" id="GO:0009252">
    <property type="term" value="P:peptidoglycan biosynthetic process"/>
    <property type="evidence" value="ECO:0007669"/>
    <property type="project" value="TreeGrafter"/>
</dbReference>
<sequence length="363" mass="38203">MTTATVDLGAIAHNLDLVRGVVSDSDVMGVIKADAYGHGAIRIASALRGRGVKWLGVALPREALDLREAGDTGRILAWLWAPGDEDIERCVATEVDLGVSNSRMLQEVCAGAIATGKKARVQLKVDTGVSRNGCSLSQWPALIAETLEAGPLVEVTGMWSHLANADIPNHRSVHEQRLLFDQACAMAEAIGLGIPLRHLANSPAALLCPETHYDLVRVGIALYGVSPVEGNDFGLRPAMALVSTVASVKTVEAGASVSYGATWTATEETSIALVLGGYADGIPRSASNRAEVFINGRLHPIVGRVAMDQFMVALQGEARAGDEVIIFGAAPTANDLARACDTIGYEIVTRIGPRVPRVYVGAP</sequence>
<dbReference type="GO" id="GO:0005829">
    <property type="term" value="C:cytosol"/>
    <property type="evidence" value="ECO:0007669"/>
    <property type="project" value="TreeGrafter"/>
</dbReference>
<evidence type="ECO:0000313" key="5">
    <source>
        <dbReference type="EMBL" id="CAB4829315.1"/>
    </source>
</evidence>
<dbReference type="GO" id="GO:0030632">
    <property type="term" value="P:D-alanine biosynthetic process"/>
    <property type="evidence" value="ECO:0007669"/>
    <property type="project" value="TreeGrafter"/>
</dbReference>
<evidence type="ECO:0000259" key="4">
    <source>
        <dbReference type="SMART" id="SM01005"/>
    </source>
</evidence>
<comment type="cofactor">
    <cofactor evidence="1">
        <name>pyridoxal 5'-phosphate</name>
        <dbReference type="ChEBI" id="CHEBI:597326"/>
    </cofactor>
</comment>
<dbReference type="Pfam" id="PF00842">
    <property type="entry name" value="Ala_racemase_C"/>
    <property type="match status" value="1"/>
</dbReference>
<dbReference type="InterPro" id="IPR011079">
    <property type="entry name" value="Ala_racemase_C"/>
</dbReference>
<keyword evidence="2" id="KW-0663">Pyridoxal phosphate</keyword>
<name>A0A6J7A956_9ZZZZ</name>
<dbReference type="Gene3D" id="3.20.20.10">
    <property type="entry name" value="Alanine racemase"/>
    <property type="match status" value="1"/>
</dbReference>
<dbReference type="PANTHER" id="PTHR30511:SF0">
    <property type="entry name" value="ALANINE RACEMASE, CATABOLIC-RELATED"/>
    <property type="match status" value="1"/>
</dbReference>
<dbReference type="HAMAP" id="MF_01201">
    <property type="entry name" value="Ala_racemase"/>
    <property type="match status" value="1"/>
</dbReference>
<dbReference type="InterPro" id="IPR000821">
    <property type="entry name" value="Ala_racemase"/>
</dbReference>
<dbReference type="InterPro" id="IPR009006">
    <property type="entry name" value="Ala_racemase/Decarboxylase_C"/>
</dbReference>